<evidence type="ECO:0000256" key="7">
    <source>
        <dbReference type="ARBA" id="ARBA00023136"/>
    </source>
</evidence>
<keyword evidence="2 8" id="KW-0813">Transport</keyword>
<accession>A0A7S0VN98</accession>
<evidence type="ECO:0000256" key="5">
    <source>
        <dbReference type="ARBA" id="ARBA00022989"/>
    </source>
</evidence>
<evidence type="ECO:0000256" key="8">
    <source>
        <dbReference type="PIRNR" id="PIRNR028865"/>
    </source>
</evidence>
<evidence type="ECO:0008006" key="11">
    <source>
        <dbReference type="Google" id="ProtNLM"/>
    </source>
</evidence>
<keyword evidence="7 8" id="KW-0472">Membrane</keyword>
<gene>
    <name evidence="10" type="ORF">HTEP1355_LOCUS6671</name>
</gene>
<feature type="transmembrane region" description="Helical" evidence="9">
    <location>
        <begin position="195"/>
        <end position="216"/>
    </location>
</feature>
<evidence type="ECO:0000256" key="2">
    <source>
        <dbReference type="ARBA" id="ARBA00022448"/>
    </source>
</evidence>
<keyword evidence="4 8" id="KW-0653">Protein transport</keyword>
<comment type="subcellular location">
    <subcellularLocation>
        <location evidence="1">Golgi apparatus membrane</location>
        <topology evidence="1">Single-pass type IV membrane protein</topology>
    </subcellularLocation>
</comment>
<dbReference type="GO" id="GO:0015031">
    <property type="term" value="P:protein transport"/>
    <property type="evidence" value="ECO:0007669"/>
    <property type="project" value="UniProtKB-KW"/>
</dbReference>
<dbReference type="GO" id="GO:0006906">
    <property type="term" value="P:vesicle fusion"/>
    <property type="evidence" value="ECO:0007669"/>
    <property type="project" value="TreeGrafter"/>
</dbReference>
<proteinExistence type="predicted"/>
<dbReference type="SUPFAM" id="SSF58038">
    <property type="entry name" value="SNARE fusion complex"/>
    <property type="match status" value="1"/>
</dbReference>
<dbReference type="GO" id="GO:0005789">
    <property type="term" value="C:endoplasmic reticulum membrane"/>
    <property type="evidence" value="ECO:0007669"/>
    <property type="project" value="TreeGrafter"/>
</dbReference>
<sequence length="219" mass="23857">MSLSLEDQHRNARKVCMEAENLLVQAASPASAPEAQSEAVAGARTALDQAKGLLANMDSLVAAESANKREMWRAKVQNLREELRSLGVAFDKEARRIGSKEQEVADRAALFAGRGGVTGVAAAPTAEDVENNISLRRSTAAVDDLEARGMHMLGSLSGQKEMLKGAHKKVLDVMNTLGVSNSLIRVIERRQTMDLVWMLLGMIATVVILAVTWIYFRRK</sequence>
<dbReference type="Gene3D" id="1.20.5.110">
    <property type="match status" value="1"/>
</dbReference>
<dbReference type="CDD" id="cd15863">
    <property type="entry name" value="SNARE_GS27"/>
    <property type="match status" value="1"/>
</dbReference>
<evidence type="ECO:0000256" key="6">
    <source>
        <dbReference type="ARBA" id="ARBA00023034"/>
    </source>
</evidence>
<evidence type="ECO:0000256" key="4">
    <source>
        <dbReference type="ARBA" id="ARBA00022927"/>
    </source>
</evidence>
<dbReference type="GO" id="GO:0012507">
    <property type="term" value="C:ER to Golgi transport vesicle membrane"/>
    <property type="evidence" value="ECO:0007669"/>
    <property type="project" value="TreeGrafter"/>
</dbReference>
<dbReference type="GO" id="GO:0005484">
    <property type="term" value="F:SNAP receptor activity"/>
    <property type="evidence" value="ECO:0007669"/>
    <property type="project" value="InterPro"/>
</dbReference>
<keyword evidence="6" id="KW-0333">Golgi apparatus</keyword>
<dbReference type="EMBL" id="HBFN01011536">
    <property type="protein sequence ID" value="CAD8791570.1"/>
    <property type="molecule type" value="Transcribed_RNA"/>
</dbReference>
<keyword evidence="5 9" id="KW-1133">Transmembrane helix</keyword>
<dbReference type="GO" id="GO:0000139">
    <property type="term" value="C:Golgi membrane"/>
    <property type="evidence" value="ECO:0007669"/>
    <property type="project" value="UniProtKB-SubCell"/>
</dbReference>
<dbReference type="PIRSF" id="PIRSF028865">
    <property type="entry name" value="Membrin-2"/>
    <property type="match status" value="1"/>
</dbReference>
<evidence type="ECO:0000313" key="10">
    <source>
        <dbReference type="EMBL" id="CAD8791570.1"/>
    </source>
</evidence>
<keyword evidence="3 9" id="KW-0812">Transmembrane</keyword>
<dbReference type="InterPro" id="IPR027027">
    <property type="entry name" value="GOSR2/Membrin/Bos1"/>
</dbReference>
<organism evidence="10">
    <name type="scientific">Hemiselmis tepida</name>
    <dbReference type="NCBI Taxonomy" id="464990"/>
    <lineage>
        <taxon>Eukaryota</taxon>
        <taxon>Cryptophyceae</taxon>
        <taxon>Cryptomonadales</taxon>
        <taxon>Hemiselmidaceae</taxon>
        <taxon>Hemiselmis</taxon>
    </lineage>
</organism>
<evidence type="ECO:0000256" key="1">
    <source>
        <dbReference type="ARBA" id="ARBA00004409"/>
    </source>
</evidence>
<dbReference type="PANTHER" id="PTHR21230">
    <property type="entry name" value="VESICLE TRANSPORT V-SNARE PROTEIN VTI1-RELATED"/>
    <property type="match status" value="1"/>
</dbReference>
<name>A0A7S0VN98_9CRYP</name>
<dbReference type="PANTHER" id="PTHR21230:SF1">
    <property type="entry name" value="GOLGI SNAP RECEPTOR COMPLEX MEMBER 2"/>
    <property type="match status" value="1"/>
</dbReference>
<evidence type="ECO:0000256" key="3">
    <source>
        <dbReference type="ARBA" id="ARBA00022692"/>
    </source>
</evidence>
<reference evidence="10" key="1">
    <citation type="submission" date="2021-01" db="EMBL/GenBank/DDBJ databases">
        <authorList>
            <person name="Corre E."/>
            <person name="Pelletier E."/>
            <person name="Niang G."/>
            <person name="Scheremetjew M."/>
            <person name="Finn R."/>
            <person name="Kale V."/>
            <person name="Holt S."/>
            <person name="Cochrane G."/>
            <person name="Meng A."/>
            <person name="Brown T."/>
            <person name="Cohen L."/>
        </authorList>
    </citation>
    <scope>NUCLEOTIDE SEQUENCE</scope>
    <source>
        <strain evidence="10">CCMP443</strain>
    </source>
</reference>
<dbReference type="Pfam" id="PF12352">
    <property type="entry name" value="V-SNARE_C"/>
    <property type="match status" value="1"/>
</dbReference>
<dbReference type="GO" id="GO:0031902">
    <property type="term" value="C:late endosome membrane"/>
    <property type="evidence" value="ECO:0007669"/>
    <property type="project" value="TreeGrafter"/>
</dbReference>
<dbReference type="GO" id="GO:0031201">
    <property type="term" value="C:SNARE complex"/>
    <property type="evidence" value="ECO:0007669"/>
    <property type="project" value="TreeGrafter"/>
</dbReference>
<dbReference type="GO" id="GO:0000149">
    <property type="term" value="F:SNARE binding"/>
    <property type="evidence" value="ECO:0007669"/>
    <property type="project" value="TreeGrafter"/>
</dbReference>
<dbReference type="AlphaFoldDB" id="A0A7S0VN98"/>
<evidence type="ECO:0000256" key="9">
    <source>
        <dbReference type="SAM" id="Phobius"/>
    </source>
</evidence>
<protein>
    <recommendedName>
        <fullName evidence="11">Membrin</fullName>
    </recommendedName>
</protein>